<evidence type="ECO:0000256" key="3">
    <source>
        <dbReference type="SAM" id="MobiDB-lite"/>
    </source>
</evidence>
<dbReference type="InterPro" id="IPR001952">
    <property type="entry name" value="Alkaline_phosphatase"/>
</dbReference>
<accession>A0A8S4GC89</accession>
<protein>
    <recommendedName>
        <fullName evidence="1">alkaline phosphatase</fullName>
        <ecNumber evidence="1">3.1.3.1</ecNumber>
    </recommendedName>
</protein>
<dbReference type="AlphaFoldDB" id="A0A8S4GC89"/>
<evidence type="ECO:0000313" key="5">
    <source>
        <dbReference type="EMBL" id="CAG9136378.1"/>
    </source>
</evidence>
<name>A0A8S4GC89_PLUXY</name>
<feature type="binding site" evidence="2">
    <location>
        <position position="68"/>
    </location>
    <ligand>
        <name>Mg(2+)</name>
        <dbReference type="ChEBI" id="CHEBI:18420"/>
    </ligand>
</feature>
<comment type="cofactor">
    <cofactor evidence="2">
        <name>Zn(2+)</name>
        <dbReference type="ChEBI" id="CHEBI:29105"/>
    </cofactor>
    <text evidence="2">Binds 2 Zn(2+) ions.</text>
</comment>
<dbReference type="PANTHER" id="PTHR11596">
    <property type="entry name" value="ALKALINE PHOSPHATASE"/>
    <property type="match status" value="1"/>
</dbReference>
<keyword evidence="2" id="KW-0862">Zinc</keyword>
<dbReference type="Pfam" id="PF00245">
    <property type="entry name" value="Alk_phosphatase"/>
    <property type="match status" value="1"/>
</dbReference>
<organism evidence="5 6">
    <name type="scientific">Plutella xylostella</name>
    <name type="common">Diamondback moth</name>
    <name type="synonym">Plutella maculipennis</name>
    <dbReference type="NCBI Taxonomy" id="51655"/>
    <lineage>
        <taxon>Eukaryota</taxon>
        <taxon>Metazoa</taxon>
        <taxon>Ecdysozoa</taxon>
        <taxon>Arthropoda</taxon>
        <taxon>Hexapoda</taxon>
        <taxon>Insecta</taxon>
        <taxon>Pterygota</taxon>
        <taxon>Neoptera</taxon>
        <taxon>Endopterygota</taxon>
        <taxon>Lepidoptera</taxon>
        <taxon>Glossata</taxon>
        <taxon>Ditrysia</taxon>
        <taxon>Yponomeutoidea</taxon>
        <taxon>Plutellidae</taxon>
        <taxon>Plutella</taxon>
    </lineage>
</organism>
<gene>
    <name evidence="5" type="ORF">PLXY2_LOCUS14623</name>
</gene>
<reference evidence="5" key="1">
    <citation type="submission" date="2020-11" db="EMBL/GenBank/DDBJ databases">
        <authorList>
            <person name="Whiteford S."/>
        </authorList>
    </citation>
    <scope>NUCLEOTIDE SEQUENCE</scope>
</reference>
<evidence type="ECO:0000256" key="2">
    <source>
        <dbReference type="PIRSR" id="PIRSR601952-2"/>
    </source>
</evidence>
<proteinExistence type="predicted"/>
<comment type="caution">
    <text evidence="5">The sequence shown here is derived from an EMBL/GenBank/DDBJ whole genome shotgun (WGS) entry which is preliminary data.</text>
</comment>
<feature type="binding site" evidence="2">
    <location>
        <position position="68"/>
    </location>
    <ligand>
        <name>Zn(2+)</name>
        <dbReference type="ChEBI" id="CHEBI:29105"/>
        <label>2</label>
    </ligand>
</feature>
<keyword evidence="6" id="KW-1185">Reference proteome</keyword>
<dbReference type="InterPro" id="IPR017850">
    <property type="entry name" value="Alkaline_phosphatase_core_sf"/>
</dbReference>
<dbReference type="GO" id="GO:0046872">
    <property type="term" value="F:metal ion binding"/>
    <property type="evidence" value="ECO:0007669"/>
    <property type="project" value="UniProtKB-KW"/>
</dbReference>
<dbReference type="SUPFAM" id="SSF53649">
    <property type="entry name" value="Alkaline phosphatase-like"/>
    <property type="match status" value="1"/>
</dbReference>
<feature type="chain" id="PRO_5035921145" description="alkaline phosphatase" evidence="4">
    <location>
        <begin position="20"/>
        <end position="206"/>
    </location>
</feature>
<dbReference type="PANTHER" id="PTHR11596:SF91">
    <property type="entry name" value="ALKALINE PHOSPHATASE-RELATED"/>
    <property type="match status" value="1"/>
</dbReference>
<dbReference type="Gene3D" id="3.40.720.10">
    <property type="entry name" value="Alkaline Phosphatase, subunit A"/>
    <property type="match status" value="1"/>
</dbReference>
<comment type="cofactor">
    <cofactor evidence="2">
        <name>Mg(2+)</name>
        <dbReference type="ChEBI" id="CHEBI:18420"/>
    </cofactor>
    <text evidence="2">Binds 1 Mg(2+) ion.</text>
</comment>
<sequence length="206" mass="22701">MRAWLWLVVAACTLTCSQLVPAPMKAEVKETYDRQYWYAQAQETLQKRLQYATSNKPVAKNIILVVGDGMSLTTATAARVLRGQRRGGRGEEHDLAWDTFPAVALAKRRGGRGEEHDLAWDTFPAVALAKRRGGAGRSTTSPGTPSPPSRSSRYHTHTRFAPKYPHAIIVWPTPSHTTNTWHYSGIEVSQLYHGAAARQATPPGLA</sequence>
<evidence type="ECO:0000256" key="4">
    <source>
        <dbReference type="SAM" id="SignalP"/>
    </source>
</evidence>
<evidence type="ECO:0000256" key="1">
    <source>
        <dbReference type="ARBA" id="ARBA00012647"/>
    </source>
</evidence>
<dbReference type="Proteomes" id="UP000653454">
    <property type="component" value="Unassembled WGS sequence"/>
</dbReference>
<keyword evidence="2" id="KW-0460">Magnesium</keyword>
<feature type="region of interest" description="Disordered" evidence="3">
    <location>
        <begin position="130"/>
        <end position="155"/>
    </location>
</feature>
<keyword evidence="2" id="KW-0479">Metal-binding</keyword>
<keyword evidence="4" id="KW-0732">Signal</keyword>
<dbReference type="EC" id="3.1.3.1" evidence="1"/>
<feature type="signal peptide" evidence="4">
    <location>
        <begin position="1"/>
        <end position="19"/>
    </location>
</feature>
<evidence type="ECO:0000313" key="6">
    <source>
        <dbReference type="Proteomes" id="UP000653454"/>
    </source>
</evidence>
<dbReference type="EMBL" id="CAJHNJ030000137">
    <property type="protein sequence ID" value="CAG9136378.1"/>
    <property type="molecule type" value="Genomic_DNA"/>
</dbReference>
<dbReference type="GO" id="GO:0004035">
    <property type="term" value="F:alkaline phosphatase activity"/>
    <property type="evidence" value="ECO:0007669"/>
    <property type="project" value="UniProtKB-EC"/>
</dbReference>